<dbReference type="AlphaFoldDB" id="A0AA40CSH8"/>
<dbReference type="Gene3D" id="1.10.630.10">
    <property type="entry name" value="Cytochrome P450"/>
    <property type="match status" value="1"/>
</dbReference>
<keyword evidence="6 17" id="KW-0812">Transmembrane</keyword>
<dbReference type="PANTHER" id="PTHR24305">
    <property type="entry name" value="CYTOCHROME P450"/>
    <property type="match status" value="1"/>
</dbReference>
<evidence type="ECO:0000256" key="14">
    <source>
        <dbReference type="ARBA" id="ARBA00068222"/>
    </source>
</evidence>
<evidence type="ECO:0000256" key="1">
    <source>
        <dbReference type="ARBA" id="ARBA00001971"/>
    </source>
</evidence>
<keyword evidence="5 16" id="KW-0349">Heme</keyword>
<comment type="pathway">
    <text evidence="3">Hormone biosynthesis.</text>
</comment>
<keyword evidence="17" id="KW-0472">Membrane</keyword>
<dbReference type="GO" id="GO:0016705">
    <property type="term" value="F:oxidoreductase activity, acting on paired donors, with incorporation or reduction of molecular oxygen"/>
    <property type="evidence" value="ECO:0007669"/>
    <property type="project" value="InterPro"/>
</dbReference>
<feature type="transmembrane region" description="Helical" evidence="17">
    <location>
        <begin position="15"/>
        <end position="34"/>
    </location>
</feature>
<dbReference type="InterPro" id="IPR001128">
    <property type="entry name" value="Cyt_P450"/>
</dbReference>
<dbReference type="GO" id="GO:0004497">
    <property type="term" value="F:monooxygenase activity"/>
    <property type="evidence" value="ECO:0007669"/>
    <property type="project" value="UniProtKB-KW"/>
</dbReference>
<dbReference type="SUPFAM" id="SSF48264">
    <property type="entry name" value="Cytochrome P450"/>
    <property type="match status" value="1"/>
</dbReference>
<comment type="similarity">
    <text evidence="4">Belongs to the cytochrome P450 family.</text>
</comment>
<dbReference type="PANTHER" id="PTHR24305:SF168">
    <property type="entry name" value="P450, PUTATIVE (EUROFUNG)-RELATED"/>
    <property type="match status" value="1"/>
</dbReference>
<dbReference type="GO" id="GO:0020037">
    <property type="term" value="F:heme binding"/>
    <property type="evidence" value="ECO:0007669"/>
    <property type="project" value="InterPro"/>
</dbReference>
<keyword evidence="8 17" id="KW-1133">Transmembrane helix</keyword>
<dbReference type="GO" id="GO:0005506">
    <property type="term" value="F:iron ion binding"/>
    <property type="evidence" value="ECO:0007669"/>
    <property type="project" value="InterPro"/>
</dbReference>
<dbReference type="Proteomes" id="UP001174936">
    <property type="component" value="Unassembled WGS sequence"/>
</dbReference>
<evidence type="ECO:0000256" key="16">
    <source>
        <dbReference type="PIRSR" id="PIRSR602401-1"/>
    </source>
</evidence>
<dbReference type="Pfam" id="PF00067">
    <property type="entry name" value="p450"/>
    <property type="match status" value="1"/>
</dbReference>
<dbReference type="GO" id="GO:0016020">
    <property type="term" value="C:membrane"/>
    <property type="evidence" value="ECO:0007669"/>
    <property type="project" value="UniProtKB-SubCell"/>
</dbReference>
<evidence type="ECO:0000256" key="10">
    <source>
        <dbReference type="ARBA" id="ARBA00023004"/>
    </source>
</evidence>
<keyword evidence="10 16" id="KW-0408">Iron</keyword>
<keyword evidence="11" id="KW-0843">Virulence</keyword>
<dbReference type="InterPro" id="IPR036396">
    <property type="entry name" value="Cyt_P450_sf"/>
</dbReference>
<reference evidence="18" key="1">
    <citation type="submission" date="2023-06" db="EMBL/GenBank/DDBJ databases">
        <title>Genome-scale phylogeny and comparative genomics of the fungal order Sordariales.</title>
        <authorList>
            <consortium name="Lawrence Berkeley National Laboratory"/>
            <person name="Hensen N."/>
            <person name="Bonometti L."/>
            <person name="Westerberg I."/>
            <person name="Brannstrom I.O."/>
            <person name="Guillou S."/>
            <person name="Cros-Aarteil S."/>
            <person name="Calhoun S."/>
            <person name="Haridas S."/>
            <person name="Kuo A."/>
            <person name="Mondo S."/>
            <person name="Pangilinan J."/>
            <person name="Riley R."/>
            <person name="Labutti K."/>
            <person name="Andreopoulos B."/>
            <person name="Lipzen A."/>
            <person name="Chen C."/>
            <person name="Yanf M."/>
            <person name="Daum C."/>
            <person name="Ng V."/>
            <person name="Clum A."/>
            <person name="Steindorff A."/>
            <person name="Ohm R."/>
            <person name="Martin F."/>
            <person name="Silar P."/>
            <person name="Natvig D."/>
            <person name="Lalanne C."/>
            <person name="Gautier V."/>
            <person name="Ament-Velasquez S.L."/>
            <person name="Kruys A."/>
            <person name="Hutchinson M.I."/>
            <person name="Powell A.J."/>
            <person name="Barry K."/>
            <person name="Miller A.N."/>
            <person name="Grigoriev I.V."/>
            <person name="Debuchy R."/>
            <person name="Gladieux P."/>
            <person name="Thoren M.H."/>
            <person name="Johannesson H."/>
        </authorList>
    </citation>
    <scope>NUCLEOTIDE SEQUENCE</scope>
    <source>
        <strain evidence="18">SMH2532-1</strain>
    </source>
</reference>
<dbReference type="PRINTS" id="PR00463">
    <property type="entry name" value="EP450I"/>
</dbReference>
<comment type="cofactor">
    <cofactor evidence="1 16">
        <name>heme</name>
        <dbReference type="ChEBI" id="CHEBI:30413"/>
    </cofactor>
</comment>
<accession>A0AA40CSH8</accession>
<evidence type="ECO:0000256" key="17">
    <source>
        <dbReference type="SAM" id="Phobius"/>
    </source>
</evidence>
<evidence type="ECO:0000256" key="4">
    <source>
        <dbReference type="ARBA" id="ARBA00010617"/>
    </source>
</evidence>
<dbReference type="InterPro" id="IPR002401">
    <property type="entry name" value="Cyt_P450_E_grp-I"/>
</dbReference>
<evidence type="ECO:0000256" key="11">
    <source>
        <dbReference type="ARBA" id="ARBA00023026"/>
    </source>
</evidence>
<evidence type="ECO:0000256" key="8">
    <source>
        <dbReference type="ARBA" id="ARBA00022989"/>
    </source>
</evidence>
<sequence>MGASEYTVDLPGKGVLIAGALIAVFLVHTLSVWYRLSHIPGPPWAALSKYWMVKEALKGQQPVAFQQATNQYGTLVRVGPNELITDDPELMRKMMAVRSPYTRGPWYTAMRFDPARDNLFSMRDEDEHTKLRLKMAFGYSGKENLSMEATIENNIAKLINLIETKYLSTERQYRPMDFALKTQFFTLDVISDLAFGKPFGYIDQDSDVFDYIKITSSLIPALTVLSNIPSLAKVLHSRLFRSSLPKATDKLGFGALIGVTKSVVASRYHPSASAESDMLGSFIRHGLTEEEAAGEALLQVIAGSDTSATTIRTVMLSLQSNPIAYRKLQSEIDDAIASGKVSSPIKDSEARQLPYLQAVIKEGLRVLPPASGPFFKTVPEGGDVINGLFVPAGTQIGSSPLAIHHSKKIFGDDAETFRPERWLEADEERLAVMTSTLDLVFHYGKYMCLGKPVAMMEFNKIFVELLRRFDFSIVNPQKPAKFFNAGIWIMEDFWVRVTKR</sequence>
<keyword evidence="12" id="KW-0503">Monooxygenase</keyword>
<keyword evidence="9" id="KW-0560">Oxidoreductase</keyword>
<proteinExistence type="inferred from homology"/>
<dbReference type="FunFam" id="1.10.630.10:FF:000076">
    <property type="entry name" value="Cytochrome P450 monooxygenase"/>
    <property type="match status" value="1"/>
</dbReference>
<dbReference type="CDD" id="cd11060">
    <property type="entry name" value="CYP57A1-like"/>
    <property type="match status" value="1"/>
</dbReference>
<keyword evidence="19" id="KW-1185">Reference proteome</keyword>
<comment type="caution">
    <text evidence="18">The sequence shown here is derived from an EMBL/GenBank/DDBJ whole genome shotgun (WGS) entry which is preliminary data.</text>
</comment>
<keyword evidence="7 16" id="KW-0479">Metal-binding</keyword>
<evidence type="ECO:0000256" key="7">
    <source>
        <dbReference type="ARBA" id="ARBA00022723"/>
    </source>
</evidence>
<name>A0AA40CSH8_9PEZI</name>
<evidence type="ECO:0000256" key="12">
    <source>
        <dbReference type="ARBA" id="ARBA00023033"/>
    </source>
</evidence>
<evidence type="ECO:0000256" key="9">
    <source>
        <dbReference type="ARBA" id="ARBA00023002"/>
    </source>
</evidence>
<feature type="binding site" description="axial binding residue" evidence="16">
    <location>
        <position position="448"/>
    </location>
    <ligand>
        <name>heme</name>
        <dbReference type="ChEBI" id="CHEBI:30413"/>
    </ligand>
    <ligandPart>
        <name>Fe</name>
        <dbReference type="ChEBI" id="CHEBI:18248"/>
    </ligandPart>
</feature>
<protein>
    <recommendedName>
        <fullName evidence="14">Cytochrome P450 monooxygenase ABA1</fullName>
    </recommendedName>
    <alternativeName>
        <fullName evidence="15">Abscisic acid biosynthesis protein 1</fullName>
    </alternativeName>
    <alternativeName>
        <fullName evidence="13">Cytochrome P450 monooxygenase aba1</fullName>
    </alternativeName>
</protein>
<evidence type="ECO:0000256" key="15">
    <source>
        <dbReference type="ARBA" id="ARBA00079990"/>
    </source>
</evidence>
<dbReference type="InterPro" id="IPR050121">
    <property type="entry name" value="Cytochrome_P450_monoxygenase"/>
</dbReference>
<evidence type="ECO:0000256" key="5">
    <source>
        <dbReference type="ARBA" id="ARBA00022617"/>
    </source>
</evidence>
<organism evidence="18 19">
    <name type="scientific">Cercophora newfieldiana</name>
    <dbReference type="NCBI Taxonomy" id="92897"/>
    <lineage>
        <taxon>Eukaryota</taxon>
        <taxon>Fungi</taxon>
        <taxon>Dikarya</taxon>
        <taxon>Ascomycota</taxon>
        <taxon>Pezizomycotina</taxon>
        <taxon>Sordariomycetes</taxon>
        <taxon>Sordariomycetidae</taxon>
        <taxon>Sordariales</taxon>
        <taxon>Lasiosphaeriaceae</taxon>
        <taxon>Cercophora</taxon>
    </lineage>
</organism>
<evidence type="ECO:0000313" key="19">
    <source>
        <dbReference type="Proteomes" id="UP001174936"/>
    </source>
</evidence>
<evidence type="ECO:0000256" key="13">
    <source>
        <dbReference type="ARBA" id="ARBA00067672"/>
    </source>
</evidence>
<comment type="subcellular location">
    <subcellularLocation>
        <location evidence="2">Membrane</location>
        <topology evidence="2">Single-pass membrane protein</topology>
    </subcellularLocation>
</comment>
<evidence type="ECO:0000256" key="3">
    <source>
        <dbReference type="ARBA" id="ARBA00004972"/>
    </source>
</evidence>
<evidence type="ECO:0000256" key="2">
    <source>
        <dbReference type="ARBA" id="ARBA00004167"/>
    </source>
</evidence>
<gene>
    <name evidence="18" type="ORF">B0T16DRAFT_137827</name>
</gene>
<dbReference type="EMBL" id="JAULSV010000003">
    <property type="protein sequence ID" value="KAK0649881.1"/>
    <property type="molecule type" value="Genomic_DNA"/>
</dbReference>
<dbReference type="PRINTS" id="PR00385">
    <property type="entry name" value="P450"/>
</dbReference>
<evidence type="ECO:0000256" key="6">
    <source>
        <dbReference type="ARBA" id="ARBA00022692"/>
    </source>
</evidence>
<evidence type="ECO:0000313" key="18">
    <source>
        <dbReference type="EMBL" id="KAK0649881.1"/>
    </source>
</evidence>